<proteinExistence type="predicted"/>
<sequence>MFFPSDSIYRCLDLREEEISCICAEFNHVTTKELLGTFRAALDEYSPRLLKLYCARKGALGQEMENLLDKLDEQTSDIAVHRKNTALEGLLLFVREDSGTLFKTCLETDPDDETRGVKIGIVTVLEDDVAPTSLSSIQNIAVVLEEKIVLTDLPDLPTAFACLLGLLFALNIDYPKELKYTFEVIETIFMELSTNCTQHVRSLKTKLLL</sequence>
<comment type="caution">
    <text evidence="1">The sequence shown here is derived from an EMBL/GenBank/DDBJ whole genome shotgun (WGS) entry which is preliminary data.</text>
</comment>
<dbReference type="Proteomes" id="UP001221898">
    <property type="component" value="Unassembled WGS sequence"/>
</dbReference>
<protein>
    <submittedName>
        <fullName evidence="1">Uncharacterized protein</fullName>
    </submittedName>
</protein>
<dbReference type="PANTHER" id="PTHR31025">
    <property type="entry name" value="SI:CH211-196P9.1-RELATED"/>
    <property type="match status" value="1"/>
</dbReference>
<dbReference type="EMBL" id="JAINUG010000012">
    <property type="protein sequence ID" value="KAJ8414700.1"/>
    <property type="molecule type" value="Genomic_DNA"/>
</dbReference>
<accession>A0AAD7T5K3</accession>
<organism evidence="1 2">
    <name type="scientific">Aldrovandia affinis</name>
    <dbReference type="NCBI Taxonomy" id="143900"/>
    <lineage>
        <taxon>Eukaryota</taxon>
        <taxon>Metazoa</taxon>
        <taxon>Chordata</taxon>
        <taxon>Craniata</taxon>
        <taxon>Vertebrata</taxon>
        <taxon>Euteleostomi</taxon>
        <taxon>Actinopterygii</taxon>
        <taxon>Neopterygii</taxon>
        <taxon>Teleostei</taxon>
        <taxon>Notacanthiformes</taxon>
        <taxon>Halosauridae</taxon>
        <taxon>Aldrovandia</taxon>
    </lineage>
</organism>
<evidence type="ECO:0000313" key="2">
    <source>
        <dbReference type="Proteomes" id="UP001221898"/>
    </source>
</evidence>
<reference evidence="1" key="1">
    <citation type="journal article" date="2023" name="Science">
        <title>Genome structures resolve the early diversification of teleost fishes.</title>
        <authorList>
            <person name="Parey E."/>
            <person name="Louis A."/>
            <person name="Montfort J."/>
            <person name="Bouchez O."/>
            <person name="Roques C."/>
            <person name="Iampietro C."/>
            <person name="Lluch J."/>
            <person name="Castinel A."/>
            <person name="Donnadieu C."/>
            <person name="Desvignes T."/>
            <person name="Floi Bucao C."/>
            <person name="Jouanno E."/>
            <person name="Wen M."/>
            <person name="Mejri S."/>
            <person name="Dirks R."/>
            <person name="Jansen H."/>
            <person name="Henkel C."/>
            <person name="Chen W.J."/>
            <person name="Zahm M."/>
            <person name="Cabau C."/>
            <person name="Klopp C."/>
            <person name="Thompson A.W."/>
            <person name="Robinson-Rechavi M."/>
            <person name="Braasch I."/>
            <person name="Lecointre G."/>
            <person name="Bobe J."/>
            <person name="Postlethwait J.H."/>
            <person name="Berthelot C."/>
            <person name="Roest Crollius H."/>
            <person name="Guiguen Y."/>
        </authorList>
    </citation>
    <scope>NUCLEOTIDE SEQUENCE</scope>
    <source>
        <strain evidence="1">NC1722</strain>
    </source>
</reference>
<name>A0AAD7T5K3_9TELE</name>
<dbReference type="AlphaFoldDB" id="A0AAD7T5K3"/>
<dbReference type="PANTHER" id="PTHR31025:SF27">
    <property type="entry name" value="SI:CH211-193K19.2-RELATED"/>
    <property type="match status" value="1"/>
</dbReference>
<gene>
    <name evidence="1" type="ORF">AAFF_G00039020</name>
</gene>
<keyword evidence="2" id="KW-1185">Reference proteome</keyword>
<evidence type="ECO:0000313" key="1">
    <source>
        <dbReference type="EMBL" id="KAJ8414700.1"/>
    </source>
</evidence>